<evidence type="ECO:0000256" key="7">
    <source>
        <dbReference type="ARBA" id="ARBA00023136"/>
    </source>
</evidence>
<dbReference type="eggNOG" id="COG0706">
    <property type="taxonomic scope" value="Bacteria"/>
</dbReference>
<evidence type="ECO:0000313" key="13">
    <source>
        <dbReference type="Proteomes" id="UP000019591"/>
    </source>
</evidence>
<dbReference type="GO" id="GO:0032977">
    <property type="term" value="F:membrane insertase activity"/>
    <property type="evidence" value="ECO:0007669"/>
    <property type="project" value="InterPro"/>
</dbReference>
<keyword evidence="7 10" id="KW-0472">Membrane</keyword>
<dbReference type="InterPro" id="IPR028055">
    <property type="entry name" value="YidC/Oxa/ALB_C"/>
</dbReference>
<dbReference type="EMBL" id="CP007452">
    <property type="protein sequence ID" value="AHM57505.1"/>
    <property type="molecule type" value="Genomic_DNA"/>
</dbReference>
<dbReference type="GO" id="GO:0015031">
    <property type="term" value="P:protein transport"/>
    <property type="evidence" value="ECO:0007669"/>
    <property type="project" value="UniProtKB-KW"/>
</dbReference>
<dbReference type="PANTHER" id="PTHR12428:SF65">
    <property type="entry name" value="CYTOCHROME C OXIDASE ASSEMBLY PROTEIN COX18, MITOCHONDRIAL"/>
    <property type="match status" value="1"/>
</dbReference>
<dbReference type="STRING" id="1286171.EAL2_c22250"/>
<dbReference type="Pfam" id="PF02096">
    <property type="entry name" value="60KD_IMP"/>
    <property type="match status" value="1"/>
</dbReference>
<sequence length="230" mass="26253">MSALSGALGALLKLVFEMINNYGLAIIVFTVLVKLALYPLTRAQTKSMKEMQHVQPMIKQLQEKYKDNQQLMQQKVMEVYKEHKINPAAGCLPILIQMPILIGLFNVLREPVKYVFKSQAAYDAINTSFMWISDLAKPDVIPLGGFEMPWILPILAALTTYFASAMMNAKTPKTDKKDSTQMTQMMMLYMLPLMILWWGKTFPAGLTLYWVVSNVFQIAQQYVIMRPEKS</sequence>
<evidence type="ECO:0000256" key="10">
    <source>
        <dbReference type="SAM" id="Phobius"/>
    </source>
</evidence>
<evidence type="ECO:0000256" key="6">
    <source>
        <dbReference type="ARBA" id="ARBA00022989"/>
    </source>
</evidence>
<feature type="transmembrane region" description="Helical" evidence="10">
    <location>
        <begin position="85"/>
        <end position="108"/>
    </location>
</feature>
<feature type="transmembrane region" description="Helical" evidence="10">
    <location>
        <begin position="22"/>
        <end position="41"/>
    </location>
</feature>
<accession>W8T9A8</accession>
<evidence type="ECO:0000256" key="1">
    <source>
        <dbReference type="ARBA" id="ARBA00004651"/>
    </source>
</evidence>
<keyword evidence="2" id="KW-0813">Transport</keyword>
<evidence type="ECO:0000256" key="5">
    <source>
        <dbReference type="ARBA" id="ARBA00022927"/>
    </source>
</evidence>
<dbReference type="PATRIC" id="fig|1286171.3.peg.2173"/>
<dbReference type="CDD" id="cd20070">
    <property type="entry name" value="5TM_YidC_Alb3"/>
    <property type="match status" value="1"/>
</dbReference>
<comment type="subcellular location">
    <subcellularLocation>
        <location evidence="1">Cell membrane</location>
        <topology evidence="1">Multi-pass membrane protein</topology>
    </subcellularLocation>
    <subcellularLocation>
        <location evidence="9">Membrane</location>
        <topology evidence="9">Multi-pass membrane protein</topology>
    </subcellularLocation>
</comment>
<keyword evidence="4 9" id="KW-0812">Transmembrane</keyword>
<name>W8T9A8_PEPAC</name>
<keyword evidence="3" id="KW-1003">Cell membrane</keyword>
<reference evidence="12 13" key="1">
    <citation type="journal article" date="2014" name="Genome Announc.">
        <title>Complete Genome Sequence of Amino Acid-Utilizing Eubacterium acidaminophilum al-2 (DSM 3953).</title>
        <authorList>
            <person name="Poehlein A."/>
            <person name="Andreesen J.R."/>
            <person name="Daniel R."/>
        </authorList>
    </citation>
    <scope>NUCLEOTIDE SEQUENCE [LARGE SCALE GENOMIC DNA]</scope>
    <source>
        <strain evidence="12 13">DSM 3953</strain>
    </source>
</reference>
<comment type="similarity">
    <text evidence="9">Belongs to the OXA1/ALB3/YidC family.</text>
</comment>
<protein>
    <submittedName>
        <fullName evidence="12">Inner membrane protein OxaA</fullName>
    </submittedName>
</protein>
<evidence type="ECO:0000259" key="11">
    <source>
        <dbReference type="Pfam" id="PF02096"/>
    </source>
</evidence>
<dbReference type="HOGENOM" id="CLU_036138_4_2_9"/>
<feature type="transmembrane region" description="Helical" evidence="10">
    <location>
        <begin position="150"/>
        <end position="167"/>
    </location>
</feature>
<dbReference type="Proteomes" id="UP000019591">
    <property type="component" value="Chromosome"/>
</dbReference>
<gene>
    <name evidence="12" type="primary">oxaA</name>
    <name evidence="12" type="ORF">EAL2_c22250</name>
</gene>
<proteinExistence type="inferred from homology"/>
<dbReference type="RefSeq" id="WP_025436424.1">
    <property type="nucleotide sequence ID" value="NZ_CP007452.1"/>
</dbReference>
<keyword evidence="13" id="KW-1185">Reference proteome</keyword>
<dbReference type="GO" id="GO:0051205">
    <property type="term" value="P:protein insertion into membrane"/>
    <property type="evidence" value="ECO:0007669"/>
    <property type="project" value="TreeGrafter"/>
</dbReference>
<evidence type="ECO:0000256" key="8">
    <source>
        <dbReference type="ARBA" id="ARBA00023186"/>
    </source>
</evidence>
<dbReference type="InterPro" id="IPR047196">
    <property type="entry name" value="YidC_ALB_C"/>
</dbReference>
<keyword evidence="8" id="KW-0143">Chaperone</keyword>
<evidence type="ECO:0000256" key="2">
    <source>
        <dbReference type="ARBA" id="ARBA00022448"/>
    </source>
</evidence>
<keyword evidence="5" id="KW-0653">Protein transport</keyword>
<dbReference type="NCBIfam" id="TIGR03592">
    <property type="entry name" value="yidC_oxa1_cterm"/>
    <property type="match status" value="1"/>
</dbReference>
<evidence type="ECO:0000256" key="9">
    <source>
        <dbReference type="RuleBase" id="RU003945"/>
    </source>
</evidence>
<evidence type="ECO:0000256" key="3">
    <source>
        <dbReference type="ARBA" id="ARBA00022475"/>
    </source>
</evidence>
<feature type="domain" description="Membrane insertase YidC/Oxa/ALB C-terminal" evidence="11">
    <location>
        <begin position="22"/>
        <end position="226"/>
    </location>
</feature>
<dbReference type="InterPro" id="IPR001708">
    <property type="entry name" value="YidC/ALB3/OXA1/COX18"/>
</dbReference>
<evidence type="ECO:0000313" key="12">
    <source>
        <dbReference type="EMBL" id="AHM57505.1"/>
    </source>
</evidence>
<organism evidence="12 13">
    <name type="scientific">Peptoclostridium acidaminophilum DSM 3953</name>
    <dbReference type="NCBI Taxonomy" id="1286171"/>
    <lineage>
        <taxon>Bacteria</taxon>
        <taxon>Bacillati</taxon>
        <taxon>Bacillota</taxon>
        <taxon>Clostridia</taxon>
        <taxon>Peptostreptococcales</taxon>
        <taxon>Peptoclostridiaceae</taxon>
        <taxon>Peptoclostridium</taxon>
    </lineage>
</organism>
<dbReference type="KEGG" id="eac:EAL2_c22250"/>
<dbReference type="PANTHER" id="PTHR12428">
    <property type="entry name" value="OXA1"/>
    <property type="match status" value="1"/>
</dbReference>
<feature type="transmembrane region" description="Helical" evidence="10">
    <location>
        <begin position="188"/>
        <end position="212"/>
    </location>
</feature>
<dbReference type="GO" id="GO:0005886">
    <property type="term" value="C:plasma membrane"/>
    <property type="evidence" value="ECO:0007669"/>
    <property type="project" value="UniProtKB-SubCell"/>
</dbReference>
<dbReference type="AlphaFoldDB" id="W8T9A8"/>
<keyword evidence="6 10" id="KW-1133">Transmembrane helix</keyword>
<dbReference type="OrthoDB" id="9780552at2"/>
<evidence type="ECO:0000256" key="4">
    <source>
        <dbReference type="ARBA" id="ARBA00022692"/>
    </source>
</evidence>